<protein>
    <recommendedName>
        <fullName evidence="1">Metallo-beta-lactamase domain-containing protein</fullName>
    </recommendedName>
</protein>
<dbReference type="InterPro" id="IPR036388">
    <property type="entry name" value="WH-like_DNA-bd_sf"/>
</dbReference>
<dbReference type="KEGG" id="atr:18432182"/>
<dbReference type="PANTHER" id="PTHR23131">
    <property type="entry name" value="ENDORIBONUCLEASE LACTB2"/>
    <property type="match status" value="1"/>
</dbReference>
<dbReference type="Gene3D" id="1.10.10.10">
    <property type="entry name" value="Winged helix-like DNA-binding domain superfamily/Winged helix DNA-binding domain"/>
    <property type="match status" value="1"/>
</dbReference>
<dbReference type="OMA" id="FDIVAYV"/>
<reference evidence="3" key="1">
    <citation type="journal article" date="2013" name="Science">
        <title>The Amborella genome and the evolution of flowering plants.</title>
        <authorList>
            <consortium name="Amborella Genome Project"/>
        </authorList>
    </citation>
    <scope>NUCLEOTIDE SEQUENCE [LARGE SCALE GENOMIC DNA]</scope>
</reference>
<dbReference type="OrthoDB" id="17458at2759"/>
<dbReference type="eggNOG" id="KOG0813">
    <property type="taxonomic scope" value="Eukaryota"/>
</dbReference>
<feature type="domain" description="Metallo-beta-lactamase" evidence="1">
    <location>
        <begin position="222"/>
        <end position="386"/>
    </location>
</feature>
<dbReference type="FunFam" id="1.10.10.10:FF:000534">
    <property type="entry name" value="Metallo-hydrolase/oxidoreductase superfamily protein"/>
    <property type="match status" value="1"/>
</dbReference>
<sequence length="485" mass="53896">MATYRLAAIIRNPSDELLITKQSPPPPLIGEEYKNYVDSELHDIPSVTLSPLLVDSKLDWVIKGAEACIDQIDLRGFDVSSAIDQVVLQVGFDKSISFEWVFLKYSAEPDFGPVLHIHTVFILGRLKYEVADLPERSQWMSIPNVKSLLANVKPRYIRVGPLVADGLSAELALSTKFTLPPMLQFQEYPSGVVVVPMESRTQKPFSTTNLVVIAPDTIESDIMDPHFVAQGDAIILDPGCHHKMHSKLEEIVAALPRKLLVLVTHHHYDHVEGLSVIQKCNPEATLLAHENTMKRIGSWSLGYTPLSGGEVIKVSDQKLEVIFAPGHTDGHIALLHSGTHSLIVGDHCVGQGSSVLDITSGGNMKDYFETTYKFLDLAPHALISMHGRINVWPLRMLCGYLKHRRDRESTILAAIESGAETLYDIVSKSYADVDPSLWVPASSNVRLHVDHLASQNKLPKGFSMENYQSSQDMFVFKMGTNKFKM</sequence>
<dbReference type="HOGENOM" id="CLU_039889_1_0_1"/>
<dbReference type="STRING" id="13333.W1PAI4"/>
<dbReference type="Gramene" id="ERN04030">
    <property type="protein sequence ID" value="ERN04030"/>
    <property type="gene ID" value="AMTR_s00079p00177100"/>
</dbReference>
<dbReference type="InterPro" id="IPR036866">
    <property type="entry name" value="RibonucZ/Hydroxyglut_hydro"/>
</dbReference>
<dbReference type="FunFam" id="3.60.15.10:FF:000032">
    <property type="entry name" value="Metallo-hydrolase/oxidoreductase superfamily protein"/>
    <property type="match status" value="1"/>
</dbReference>
<dbReference type="SMART" id="SM00849">
    <property type="entry name" value="Lactamase_B"/>
    <property type="match status" value="1"/>
</dbReference>
<dbReference type="PANTHER" id="PTHR23131:SF0">
    <property type="entry name" value="ENDORIBONUCLEASE LACTB2"/>
    <property type="match status" value="1"/>
</dbReference>
<dbReference type="EMBL" id="KI394313">
    <property type="protein sequence ID" value="ERN04030.1"/>
    <property type="molecule type" value="Genomic_DNA"/>
</dbReference>
<dbReference type="InterPro" id="IPR050662">
    <property type="entry name" value="Sec-metab_biosynth-thioest"/>
</dbReference>
<proteinExistence type="predicted"/>
<gene>
    <name evidence="2" type="ORF">AMTR_s00079p00177100</name>
</gene>
<dbReference type="SUPFAM" id="SSF56281">
    <property type="entry name" value="Metallo-hydrolase/oxidoreductase"/>
    <property type="match status" value="1"/>
</dbReference>
<accession>W1PAI4</accession>
<organism evidence="2 3">
    <name type="scientific">Amborella trichopoda</name>
    <dbReference type="NCBI Taxonomy" id="13333"/>
    <lineage>
        <taxon>Eukaryota</taxon>
        <taxon>Viridiplantae</taxon>
        <taxon>Streptophyta</taxon>
        <taxon>Embryophyta</taxon>
        <taxon>Tracheophyta</taxon>
        <taxon>Spermatophyta</taxon>
        <taxon>Magnoliopsida</taxon>
        <taxon>Amborellales</taxon>
        <taxon>Amborellaceae</taxon>
        <taxon>Amborella</taxon>
    </lineage>
</organism>
<dbReference type="InterPro" id="IPR001279">
    <property type="entry name" value="Metallo-B-lactamas"/>
</dbReference>
<keyword evidence="3" id="KW-1185">Reference proteome</keyword>
<name>W1PAI4_AMBTC</name>
<evidence type="ECO:0000313" key="2">
    <source>
        <dbReference type="EMBL" id="ERN04030.1"/>
    </source>
</evidence>
<dbReference type="Proteomes" id="UP000017836">
    <property type="component" value="Unassembled WGS sequence"/>
</dbReference>
<evidence type="ECO:0000259" key="1">
    <source>
        <dbReference type="SMART" id="SM00849"/>
    </source>
</evidence>
<evidence type="ECO:0000313" key="3">
    <source>
        <dbReference type="Proteomes" id="UP000017836"/>
    </source>
</evidence>
<dbReference type="Gene3D" id="3.60.15.10">
    <property type="entry name" value="Ribonuclease Z/Hydroxyacylglutathione hydrolase-like"/>
    <property type="match status" value="1"/>
</dbReference>
<dbReference type="Pfam" id="PF17778">
    <property type="entry name" value="WHD_BLACT"/>
    <property type="match status" value="1"/>
</dbReference>
<dbReference type="InterPro" id="IPR041516">
    <property type="entry name" value="LACTB2_WH"/>
</dbReference>
<dbReference type="AlphaFoldDB" id="W1PAI4"/>
<dbReference type="Pfam" id="PF00753">
    <property type="entry name" value="Lactamase_B"/>
    <property type="match status" value="1"/>
</dbReference>